<dbReference type="InterPro" id="IPR049713">
    <property type="entry name" value="Pr6Pr-like"/>
</dbReference>
<feature type="transmembrane region" description="Helical" evidence="1">
    <location>
        <begin position="89"/>
        <end position="113"/>
    </location>
</feature>
<feature type="transmembrane region" description="Helical" evidence="1">
    <location>
        <begin position="165"/>
        <end position="183"/>
    </location>
</feature>
<dbReference type="RefSeq" id="WP_155842196.1">
    <property type="nucleotide sequence ID" value="NZ_BAAAIA010000002.1"/>
</dbReference>
<keyword evidence="1" id="KW-1133">Transmembrane helix</keyword>
<evidence type="ECO:0000313" key="3">
    <source>
        <dbReference type="Proteomes" id="UP000480122"/>
    </source>
</evidence>
<keyword evidence="3" id="KW-1185">Reference proteome</keyword>
<gene>
    <name evidence="2" type="ORF">GLX25_09175</name>
</gene>
<sequence length="284" mass="30188">MSARVLGSGAGTASAAARTASSVDVDADRASSPAEAAVLAVDPAALARTTRSRRALGAFRLAIAVVEIVALIANYQYVLEFPLFASVNFFSYFTIQSAMLAVVVLLVAAVFALTQHRDPPVLAAFRTIVTVYLLVSGIVFGLIAVQASTRDYRLEVPWSDTLLHFVVPVLALVAWTVDAVIAVNPPVPWATIGLVLVFPAGWLVYTLIRGADIGWYPYFFLDAGQVGGYLGVAVYCVLVLLIFVGITSVLVGVHRRLALRGVRRRVAAQNRATEDSGAAAEVEA</sequence>
<reference evidence="2 3" key="1">
    <citation type="submission" date="2019-11" db="EMBL/GenBank/DDBJ databases">
        <title>Agromyces kandeliae sp. nov., isolated from mangrove soil.</title>
        <authorList>
            <person name="Wang R."/>
        </authorList>
    </citation>
    <scope>NUCLEOTIDE SEQUENCE [LARGE SCALE GENOMIC DNA]</scope>
    <source>
        <strain evidence="2 3">JCM 11431</strain>
    </source>
</reference>
<dbReference type="NCBIfam" id="NF038065">
    <property type="entry name" value="Pr6Pr"/>
    <property type="match status" value="1"/>
</dbReference>
<feature type="transmembrane region" description="Helical" evidence="1">
    <location>
        <begin position="125"/>
        <end position="145"/>
    </location>
</feature>
<keyword evidence="1" id="KW-0472">Membrane</keyword>
<keyword evidence="1" id="KW-0812">Transmembrane</keyword>
<comment type="caution">
    <text evidence="2">The sequence shown here is derived from an EMBL/GenBank/DDBJ whole genome shotgun (WGS) entry which is preliminary data.</text>
</comment>
<dbReference type="OrthoDB" id="9809977at2"/>
<proteinExistence type="predicted"/>
<dbReference type="EMBL" id="WODA01000017">
    <property type="protein sequence ID" value="MUN07288.1"/>
    <property type="molecule type" value="Genomic_DNA"/>
</dbReference>
<dbReference type="AlphaFoldDB" id="A0A7C9HHR7"/>
<evidence type="ECO:0008006" key="4">
    <source>
        <dbReference type="Google" id="ProtNLM"/>
    </source>
</evidence>
<feature type="transmembrane region" description="Helical" evidence="1">
    <location>
        <begin position="190"/>
        <end position="208"/>
    </location>
</feature>
<protein>
    <recommendedName>
        <fullName evidence="4">F420-dependent oxidoreductase</fullName>
    </recommendedName>
</protein>
<dbReference type="Proteomes" id="UP000480122">
    <property type="component" value="Unassembled WGS sequence"/>
</dbReference>
<feature type="transmembrane region" description="Helical" evidence="1">
    <location>
        <begin position="228"/>
        <end position="253"/>
    </location>
</feature>
<evidence type="ECO:0000313" key="2">
    <source>
        <dbReference type="EMBL" id="MUN07288.1"/>
    </source>
</evidence>
<evidence type="ECO:0000256" key="1">
    <source>
        <dbReference type="SAM" id="Phobius"/>
    </source>
</evidence>
<name>A0A7C9HHR7_9MICO</name>
<organism evidence="2 3">
    <name type="scientific">Agromyces luteolus</name>
    <dbReference type="NCBI Taxonomy" id="88373"/>
    <lineage>
        <taxon>Bacteria</taxon>
        <taxon>Bacillati</taxon>
        <taxon>Actinomycetota</taxon>
        <taxon>Actinomycetes</taxon>
        <taxon>Micrococcales</taxon>
        <taxon>Microbacteriaceae</taxon>
        <taxon>Agromyces</taxon>
    </lineage>
</organism>
<accession>A0A7C9HHR7</accession>
<feature type="transmembrane region" description="Helical" evidence="1">
    <location>
        <begin position="58"/>
        <end position="77"/>
    </location>
</feature>